<dbReference type="PROSITE" id="PS00518">
    <property type="entry name" value="ZF_RING_1"/>
    <property type="match status" value="1"/>
</dbReference>
<comment type="caution">
    <text evidence="6">The sequence shown here is derived from an EMBL/GenBank/DDBJ whole genome shotgun (WGS) entry which is preliminary data.</text>
</comment>
<dbReference type="InterPro" id="IPR017907">
    <property type="entry name" value="Znf_RING_CS"/>
</dbReference>
<dbReference type="Gene3D" id="2.30.130.40">
    <property type="entry name" value="LON domain-like"/>
    <property type="match status" value="1"/>
</dbReference>
<feature type="domain" description="RING-type" evidence="5">
    <location>
        <begin position="226"/>
        <end position="264"/>
    </location>
</feature>
<evidence type="ECO:0000256" key="2">
    <source>
        <dbReference type="ARBA" id="ARBA00022771"/>
    </source>
</evidence>
<dbReference type="SUPFAM" id="SSF88697">
    <property type="entry name" value="PUA domain-like"/>
    <property type="match status" value="1"/>
</dbReference>
<dbReference type="GO" id="GO:0061630">
    <property type="term" value="F:ubiquitin protein ligase activity"/>
    <property type="evidence" value="ECO:0007669"/>
    <property type="project" value="TreeGrafter"/>
</dbReference>
<keyword evidence="1" id="KW-0479">Metal-binding</keyword>
<reference evidence="6" key="1">
    <citation type="thesis" date="2020" institute="ProQuest LLC" country="789 East Eisenhower Parkway, Ann Arbor, MI, USA">
        <title>Comparative Genomics and Chromosome Evolution.</title>
        <authorList>
            <person name="Mudd A.B."/>
        </authorList>
    </citation>
    <scope>NUCLEOTIDE SEQUENCE</scope>
    <source>
        <strain evidence="6">HN-11 Male</strain>
        <tissue evidence="6">Kidney and liver</tissue>
    </source>
</reference>
<gene>
    <name evidence="6" type="ORF">GDO78_016292</name>
</gene>
<dbReference type="PANTHER" id="PTHR23327:SF4">
    <property type="entry name" value="LON PEPTIDASE N-TERMINAL DOMAIN AND RING FINGER PROTEIN 1"/>
    <property type="match status" value="1"/>
</dbReference>
<evidence type="ECO:0000256" key="4">
    <source>
        <dbReference type="PROSITE-ProRule" id="PRU00175"/>
    </source>
</evidence>
<organism evidence="6 7">
    <name type="scientific">Eleutherodactylus coqui</name>
    <name type="common">Puerto Rican coqui</name>
    <dbReference type="NCBI Taxonomy" id="57060"/>
    <lineage>
        <taxon>Eukaryota</taxon>
        <taxon>Metazoa</taxon>
        <taxon>Chordata</taxon>
        <taxon>Craniata</taxon>
        <taxon>Vertebrata</taxon>
        <taxon>Euteleostomi</taxon>
        <taxon>Amphibia</taxon>
        <taxon>Batrachia</taxon>
        <taxon>Anura</taxon>
        <taxon>Neobatrachia</taxon>
        <taxon>Hyloidea</taxon>
        <taxon>Eleutherodactylidae</taxon>
        <taxon>Eleutherodactylinae</taxon>
        <taxon>Eleutherodactylus</taxon>
        <taxon>Eleutherodactylus</taxon>
    </lineage>
</organism>
<evidence type="ECO:0000256" key="1">
    <source>
        <dbReference type="ARBA" id="ARBA00022723"/>
    </source>
</evidence>
<accession>A0A8J6JW76</accession>
<keyword evidence="7" id="KW-1185">Reference proteome</keyword>
<dbReference type="Gene3D" id="3.30.40.10">
    <property type="entry name" value="Zinc/RING finger domain, C3HC4 (zinc finger)"/>
    <property type="match status" value="1"/>
</dbReference>
<proteinExistence type="predicted"/>
<evidence type="ECO:0000313" key="6">
    <source>
        <dbReference type="EMBL" id="KAG9470931.1"/>
    </source>
</evidence>
<dbReference type="InterPro" id="IPR001841">
    <property type="entry name" value="Znf_RING"/>
</dbReference>
<keyword evidence="3" id="KW-0862">Zinc</keyword>
<dbReference type="Pfam" id="PF13923">
    <property type="entry name" value="zf-C3HC4_2"/>
    <property type="match status" value="1"/>
</dbReference>
<dbReference type="CDD" id="cd16514">
    <property type="entry name" value="RING-HC_LONFs_rpt2"/>
    <property type="match status" value="1"/>
</dbReference>
<dbReference type="Proteomes" id="UP000770717">
    <property type="component" value="Unassembled WGS sequence"/>
</dbReference>
<protein>
    <recommendedName>
        <fullName evidence="5">RING-type domain-containing protein</fullName>
    </recommendedName>
</protein>
<dbReference type="OrthoDB" id="264917at2759"/>
<name>A0A8J6JW76_ELECQ</name>
<dbReference type="PROSITE" id="PS50089">
    <property type="entry name" value="ZF_RING_2"/>
    <property type="match status" value="1"/>
</dbReference>
<dbReference type="GO" id="GO:0008270">
    <property type="term" value="F:zinc ion binding"/>
    <property type="evidence" value="ECO:0007669"/>
    <property type="project" value="UniProtKB-KW"/>
</dbReference>
<dbReference type="InterPro" id="IPR013083">
    <property type="entry name" value="Znf_RING/FYVE/PHD"/>
</dbReference>
<evidence type="ECO:0000259" key="5">
    <source>
        <dbReference type="PROSITE" id="PS50089"/>
    </source>
</evidence>
<keyword evidence="2 4" id="KW-0863">Zinc-finger</keyword>
<evidence type="ECO:0000313" key="7">
    <source>
        <dbReference type="Proteomes" id="UP000770717"/>
    </source>
</evidence>
<dbReference type="InterPro" id="IPR015947">
    <property type="entry name" value="PUA-like_sf"/>
</dbReference>
<dbReference type="EMBL" id="WNTK01000203">
    <property type="protein sequence ID" value="KAG9470931.1"/>
    <property type="molecule type" value="Genomic_DNA"/>
</dbReference>
<dbReference type="SUPFAM" id="SSF57850">
    <property type="entry name" value="RING/U-box"/>
    <property type="match status" value="1"/>
</dbReference>
<dbReference type="AlphaFoldDB" id="A0A8J6JW76"/>
<dbReference type="SMART" id="SM00184">
    <property type="entry name" value="RING"/>
    <property type="match status" value="1"/>
</dbReference>
<dbReference type="PANTHER" id="PTHR23327">
    <property type="entry name" value="RING FINGER PROTEIN 127"/>
    <property type="match status" value="1"/>
</dbReference>
<sequence>MSNTKPAGGIRCGASFYALNLKGIIQVYFRKAKVLQETGNLYESLTFYLQCLALDEEFTSARVETEKILHDFLFHVPETVEGILKDCEIKPLPNLPLKPFVLGSERKETPYHLHTSLEQIKDTPKQMKSPSSSGLQRTQSVHALHCVEKTDPEEGLKRVASEPFLPSQQNGLLLKRKFSLFEQDANVCEDGRKKHLRHGESSGDSSNLIADPSILQKLIDGGDFECSLCMRLFYEPVTTPCGHTFCKKCLERCLDHTPQCPLCKQSLTEYLAHRTYNVTTLLEELIKQYLPEELSERKRLHEEETVELSDLTKNVPMFVCTMAYPTVPCPLHVFEPRYRLMIRRCMETGTKQFGMCISDPEMG</sequence>
<evidence type="ECO:0000256" key="3">
    <source>
        <dbReference type="ARBA" id="ARBA00022833"/>
    </source>
</evidence>
<dbReference type="InterPro" id="IPR046336">
    <property type="entry name" value="Lon_prtase_N_sf"/>
</dbReference>